<keyword evidence="4" id="KW-0378">Hydrolase</keyword>
<dbReference type="OrthoDB" id="19923at2759"/>
<dbReference type="Gene3D" id="3.40.525.10">
    <property type="entry name" value="CRAL-TRIO lipid binding domain"/>
    <property type="match status" value="1"/>
</dbReference>
<dbReference type="InterPro" id="IPR004097">
    <property type="entry name" value="DHHA2"/>
</dbReference>
<dbReference type="GO" id="GO:0005737">
    <property type="term" value="C:cytoplasm"/>
    <property type="evidence" value="ECO:0007669"/>
    <property type="project" value="InterPro"/>
</dbReference>
<dbReference type="PANTHER" id="PTHR12112:SF39">
    <property type="entry name" value="EG:152A3.5 PROTEIN (FBGN0003116_PN PROTEIN)"/>
    <property type="match status" value="1"/>
</dbReference>
<keyword evidence="5" id="KW-0464">Manganese</keyword>
<feature type="compositionally biased region" description="Polar residues" evidence="6">
    <location>
        <begin position="629"/>
        <end position="643"/>
    </location>
</feature>
<dbReference type="Pfam" id="PF02833">
    <property type="entry name" value="DHHA2"/>
    <property type="match status" value="1"/>
</dbReference>
<dbReference type="Proteomes" id="UP000285301">
    <property type="component" value="Unassembled WGS sequence"/>
</dbReference>
<dbReference type="Pfam" id="PF01368">
    <property type="entry name" value="DHH"/>
    <property type="match status" value="1"/>
</dbReference>
<dbReference type="Pfam" id="PF12496">
    <property type="entry name" value="BNIP2"/>
    <property type="match status" value="1"/>
</dbReference>
<dbReference type="Gene3D" id="3.10.310.20">
    <property type="entry name" value="DHHA2 domain"/>
    <property type="match status" value="1"/>
</dbReference>
<dbReference type="InterPro" id="IPR036865">
    <property type="entry name" value="CRAL-TRIO_dom_sf"/>
</dbReference>
<keyword evidence="9" id="KW-1185">Reference proteome</keyword>
<reference evidence="8 9" key="1">
    <citation type="journal article" date="2018" name="Gigascience">
        <title>Genomes of trombidid mites reveal novel predicted allergens and laterally-transferred genes associated with secondary metabolism.</title>
        <authorList>
            <person name="Dong X."/>
            <person name="Chaisiri K."/>
            <person name="Xia D."/>
            <person name="Armstrong S.D."/>
            <person name="Fang Y."/>
            <person name="Donnelly M.J."/>
            <person name="Kadowaki T."/>
            <person name="McGarry J.W."/>
            <person name="Darby A.C."/>
            <person name="Makepeace B.L."/>
        </authorList>
    </citation>
    <scope>NUCLEOTIDE SEQUENCE [LARGE SCALE GENOMIC DNA]</scope>
    <source>
        <strain evidence="8">UoL-WK</strain>
    </source>
</reference>
<evidence type="ECO:0000256" key="5">
    <source>
        <dbReference type="ARBA" id="ARBA00023211"/>
    </source>
</evidence>
<dbReference type="InterPro" id="IPR001251">
    <property type="entry name" value="CRAL-TRIO_dom"/>
</dbReference>
<accession>A0A3S4RFK4</accession>
<proteinExistence type="inferred from homology"/>
<organism evidence="8 9">
    <name type="scientific">Dinothrombium tinctorium</name>
    <dbReference type="NCBI Taxonomy" id="1965070"/>
    <lineage>
        <taxon>Eukaryota</taxon>
        <taxon>Metazoa</taxon>
        <taxon>Ecdysozoa</taxon>
        <taxon>Arthropoda</taxon>
        <taxon>Chelicerata</taxon>
        <taxon>Arachnida</taxon>
        <taxon>Acari</taxon>
        <taxon>Acariformes</taxon>
        <taxon>Trombidiformes</taxon>
        <taxon>Prostigmata</taxon>
        <taxon>Anystina</taxon>
        <taxon>Parasitengona</taxon>
        <taxon>Trombidioidea</taxon>
        <taxon>Trombidiidae</taxon>
        <taxon>Dinothrombium</taxon>
    </lineage>
</organism>
<keyword evidence="3" id="KW-0479">Metal-binding</keyword>
<evidence type="ECO:0000313" key="9">
    <source>
        <dbReference type="Proteomes" id="UP000285301"/>
    </source>
</evidence>
<dbReference type="SMART" id="SM01131">
    <property type="entry name" value="DHHA2"/>
    <property type="match status" value="1"/>
</dbReference>
<dbReference type="InterPro" id="IPR038763">
    <property type="entry name" value="DHH_sf"/>
</dbReference>
<dbReference type="GO" id="GO:0004427">
    <property type="term" value="F:inorganic diphosphate phosphatase activity"/>
    <property type="evidence" value="ECO:0007669"/>
    <property type="project" value="UniProtKB-EC"/>
</dbReference>
<dbReference type="EMBL" id="NCKU01000418">
    <property type="protein sequence ID" value="RWS15582.1"/>
    <property type="molecule type" value="Genomic_DNA"/>
</dbReference>
<dbReference type="SUPFAM" id="SSF52087">
    <property type="entry name" value="CRAL/TRIO domain"/>
    <property type="match status" value="1"/>
</dbReference>
<comment type="caution">
    <text evidence="8">The sequence shown here is derived from an EMBL/GenBank/DDBJ whole genome shotgun (WGS) entry which is preliminary data.</text>
</comment>
<dbReference type="PANTHER" id="PTHR12112">
    <property type="entry name" value="BNIP - RELATED"/>
    <property type="match status" value="1"/>
</dbReference>
<dbReference type="Pfam" id="PF13716">
    <property type="entry name" value="CRAL_TRIO_2"/>
    <property type="match status" value="1"/>
</dbReference>
<evidence type="ECO:0000256" key="4">
    <source>
        <dbReference type="ARBA" id="ARBA00022801"/>
    </source>
</evidence>
<feature type="non-terminal residue" evidence="8">
    <location>
        <position position="1"/>
    </location>
</feature>
<evidence type="ECO:0000256" key="3">
    <source>
        <dbReference type="ARBA" id="ARBA00022723"/>
    </source>
</evidence>
<dbReference type="GO" id="GO:0046872">
    <property type="term" value="F:metal ion binding"/>
    <property type="evidence" value="ECO:0007669"/>
    <property type="project" value="UniProtKB-KW"/>
</dbReference>
<dbReference type="AlphaFoldDB" id="A0A3S4RFK4"/>
<comment type="cofactor">
    <cofactor evidence="1">
        <name>Mn(2+)</name>
        <dbReference type="ChEBI" id="CHEBI:29035"/>
    </cofactor>
</comment>
<evidence type="ECO:0000259" key="7">
    <source>
        <dbReference type="SMART" id="SM01131"/>
    </source>
</evidence>
<evidence type="ECO:0000313" key="8">
    <source>
        <dbReference type="EMBL" id="RWS15582.1"/>
    </source>
</evidence>
<sequence>SRDSLANLSSYDSLHVVVGNESCDLDSAVSSIVYAYLLYLNSNKNNDTKTLFFPILNTNRKDLQLKSELIFWLKDTIQLNLDFVIVKEDVNSILKHSGKKILITLVDHNKNEEFEELGEIVEIIDHHQDLVVNHRSNTKLEIDSHIGSCTTLIAKRYLNYCEENNQKADIQVVLMLYGPIVLDTVCFSTSAQRFCEEDLNIAQKIEHILGPASLTREEVFQQLTKAKNSLSELNVEQILRKDLKVIEGSDSKNFVISSVSGHLVSDIFSEDKFSSSLISFIENNHYVGICVMGIKSDEKLTKRELAICTISDVLFEKICQKLQDPSSNLQLKVLWSRKNVILWEQGNVTASRKIVLPLISMIMNDYDSIESKANDSMVNSSAEESKTPEFTRRKLPTQVSTADVDPEFLENYQAETVDFPESPQALINEIVPESGASADRKGKKINSSNFVASEMLIKNACSNIVKSCVNNPSTRKAAPSPSHQVPPVESINYYESYFMDSFVGEFSGEVDVEKVKDSEDIWCNDSSMDGFNSELSFDSFGPESLIFSSHLENVNESSEPVPNGIQNFSNDSDLQSLSVTEPQLGDKVRLCFDESKIKTGYELTIEDATPSERQDEPSAASGGSEENTKLGSSFLRNGPLTQSQRRKISPKLKFEEILNSSDDANTPTGELPDVPFNMNTINKVDSENTYENNSRTLVSEDSLNSQIDSFKGSHMRQNSTAKKKISVNREFLESEDMSNDLQENEKRKVSFFPSEGFQSKTPERIAELTVSEEIEETRYWRPSCPMGVRGEIKRIDMKVIEPYKKVLSHGGYYHHYNTVQLRKSTVPAPTPAVIIFSACYLPDRSRRDYDYVMDNLFMYVLTTLHELVADDYILIYFHNAGGSGISSNNMPTFSWLKRCYYMIDRKLRKNLKSLFLVHPTFWLKTLVIMTKPFIRYHQALLINLNTEQILYFSSKFARKLQFVNTLSELNDLVPIDSTIIPPPVKQ</sequence>
<dbReference type="SUPFAM" id="SSF64182">
    <property type="entry name" value="DHH phosphoesterases"/>
    <property type="match status" value="1"/>
</dbReference>
<gene>
    <name evidence="8" type="ORF">B4U79_06410</name>
</gene>
<dbReference type="CDD" id="cd00170">
    <property type="entry name" value="SEC14"/>
    <property type="match status" value="1"/>
</dbReference>
<protein>
    <submittedName>
        <fullName evidence="8">Protein prune 2-like isoform X2</fullName>
    </submittedName>
</protein>
<feature type="domain" description="DHHA2" evidence="7">
    <location>
        <begin position="220"/>
        <end position="363"/>
    </location>
</feature>
<comment type="similarity">
    <text evidence="2">Belongs to the PPase class C family. Prune subfamily.</text>
</comment>
<evidence type="ECO:0000256" key="1">
    <source>
        <dbReference type="ARBA" id="ARBA00001936"/>
    </source>
</evidence>
<name>A0A3S4RFK4_9ACAR</name>
<dbReference type="InterPro" id="IPR001667">
    <property type="entry name" value="DDH_dom"/>
</dbReference>
<evidence type="ECO:0000256" key="6">
    <source>
        <dbReference type="SAM" id="MobiDB-lite"/>
    </source>
</evidence>
<dbReference type="Gene3D" id="3.90.1640.10">
    <property type="entry name" value="inorganic pyrophosphatase (n-terminal core)"/>
    <property type="match status" value="1"/>
</dbReference>
<feature type="region of interest" description="Disordered" evidence="6">
    <location>
        <begin position="603"/>
        <end position="648"/>
    </location>
</feature>
<dbReference type="InterPro" id="IPR022181">
    <property type="entry name" value="Bcl2-/adenovirus-E1B"/>
</dbReference>
<evidence type="ECO:0000256" key="2">
    <source>
        <dbReference type="ARBA" id="ARBA00010331"/>
    </source>
</evidence>
<dbReference type="InterPro" id="IPR038222">
    <property type="entry name" value="DHHA2_dom_sf"/>
</dbReference>